<dbReference type="EMBL" id="GGEC01062930">
    <property type="protein sequence ID" value="MBX43414.1"/>
    <property type="molecule type" value="Transcribed_RNA"/>
</dbReference>
<name>A0A2P2NLX5_RHIMU</name>
<sequence length="32" mass="3341">MPEVAPVTIAVKWGGIKQTQSSVTSSAVELEP</sequence>
<proteinExistence type="predicted"/>
<organism evidence="1">
    <name type="scientific">Rhizophora mucronata</name>
    <name type="common">Asiatic mangrove</name>
    <dbReference type="NCBI Taxonomy" id="61149"/>
    <lineage>
        <taxon>Eukaryota</taxon>
        <taxon>Viridiplantae</taxon>
        <taxon>Streptophyta</taxon>
        <taxon>Embryophyta</taxon>
        <taxon>Tracheophyta</taxon>
        <taxon>Spermatophyta</taxon>
        <taxon>Magnoliopsida</taxon>
        <taxon>eudicotyledons</taxon>
        <taxon>Gunneridae</taxon>
        <taxon>Pentapetalae</taxon>
        <taxon>rosids</taxon>
        <taxon>fabids</taxon>
        <taxon>Malpighiales</taxon>
        <taxon>Rhizophoraceae</taxon>
        <taxon>Rhizophora</taxon>
    </lineage>
</organism>
<evidence type="ECO:0000313" key="1">
    <source>
        <dbReference type="EMBL" id="MBX43414.1"/>
    </source>
</evidence>
<reference evidence="1" key="1">
    <citation type="submission" date="2018-02" db="EMBL/GenBank/DDBJ databases">
        <title>Rhizophora mucronata_Transcriptome.</title>
        <authorList>
            <person name="Meera S.P."/>
            <person name="Sreeshan A."/>
            <person name="Augustine A."/>
        </authorList>
    </citation>
    <scope>NUCLEOTIDE SEQUENCE</scope>
    <source>
        <tissue evidence="1">Leaf</tissue>
    </source>
</reference>
<accession>A0A2P2NLX5</accession>
<protein>
    <submittedName>
        <fullName evidence="1">Uncharacterized protein</fullName>
    </submittedName>
</protein>
<dbReference type="AlphaFoldDB" id="A0A2P2NLX5"/>